<protein>
    <submittedName>
        <fullName evidence="2">Uncharacterized protein</fullName>
    </submittedName>
</protein>
<dbReference type="EMBL" id="LAZR01064344">
    <property type="protein sequence ID" value="KKK57703.1"/>
    <property type="molecule type" value="Genomic_DNA"/>
</dbReference>
<sequence>LPEPQPETVPEEHPEKEKVPSEARRTVESLLKGDMASVSVREQVYIVLAAGIPRVAKLFGMSHQQIADEFVALVDRMVGVLRYIRAAKGSTVSRTV</sequence>
<proteinExistence type="predicted"/>
<evidence type="ECO:0000256" key="1">
    <source>
        <dbReference type="SAM" id="MobiDB-lite"/>
    </source>
</evidence>
<feature type="non-terminal residue" evidence="2">
    <location>
        <position position="1"/>
    </location>
</feature>
<feature type="compositionally biased region" description="Basic and acidic residues" evidence="1">
    <location>
        <begin position="10"/>
        <end position="24"/>
    </location>
</feature>
<evidence type="ECO:0000313" key="2">
    <source>
        <dbReference type="EMBL" id="KKK57703.1"/>
    </source>
</evidence>
<name>A0A0F8WLW9_9ZZZZ</name>
<organism evidence="2">
    <name type="scientific">marine sediment metagenome</name>
    <dbReference type="NCBI Taxonomy" id="412755"/>
    <lineage>
        <taxon>unclassified sequences</taxon>
        <taxon>metagenomes</taxon>
        <taxon>ecological metagenomes</taxon>
    </lineage>
</organism>
<dbReference type="AlphaFoldDB" id="A0A0F8WLW9"/>
<reference evidence="2" key="1">
    <citation type="journal article" date="2015" name="Nature">
        <title>Complex archaea that bridge the gap between prokaryotes and eukaryotes.</title>
        <authorList>
            <person name="Spang A."/>
            <person name="Saw J.H."/>
            <person name="Jorgensen S.L."/>
            <person name="Zaremba-Niedzwiedzka K."/>
            <person name="Martijn J."/>
            <person name="Lind A.E."/>
            <person name="van Eijk R."/>
            <person name="Schleper C."/>
            <person name="Guy L."/>
            <person name="Ettema T.J."/>
        </authorList>
    </citation>
    <scope>NUCLEOTIDE SEQUENCE</scope>
</reference>
<feature type="region of interest" description="Disordered" evidence="1">
    <location>
        <begin position="1"/>
        <end position="24"/>
    </location>
</feature>
<gene>
    <name evidence="2" type="ORF">LCGC14_3051830</name>
</gene>
<accession>A0A0F8WLW9</accession>
<comment type="caution">
    <text evidence="2">The sequence shown here is derived from an EMBL/GenBank/DDBJ whole genome shotgun (WGS) entry which is preliminary data.</text>
</comment>